<evidence type="ECO:0000256" key="3">
    <source>
        <dbReference type="ARBA" id="ARBA00022516"/>
    </source>
</evidence>
<keyword evidence="11" id="KW-1208">Phospholipid metabolism</keyword>
<dbReference type="CDD" id="cd09112">
    <property type="entry name" value="PLDc_CLS_2"/>
    <property type="match status" value="1"/>
</dbReference>
<reference evidence="15 16" key="1">
    <citation type="submission" date="2022-11" db="EMBL/GenBank/DDBJ databases">
        <title>The characterization of three novel Bacteroidetes species and genomic analysis of their roles in tidal elemental geochemical cycles.</title>
        <authorList>
            <person name="Ma K."/>
        </authorList>
    </citation>
    <scope>NUCLEOTIDE SEQUENCE [LARGE SCALE GENOMIC DNA]</scope>
    <source>
        <strain evidence="15 16">M17</strain>
    </source>
</reference>
<dbReference type="PANTHER" id="PTHR21248">
    <property type="entry name" value="CARDIOLIPIN SYNTHASE"/>
    <property type="match status" value="1"/>
</dbReference>
<keyword evidence="8" id="KW-0443">Lipid metabolism</keyword>
<evidence type="ECO:0000256" key="5">
    <source>
        <dbReference type="ARBA" id="ARBA00022692"/>
    </source>
</evidence>
<feature type="transmembrane region" description="Helical" evidence="13">
    <location>
        <begin position="35"/>
        <end position="55"/>
    </location>
</feature>
<evidence type="ECO:0000313" key="16">
    <source>
        <dbReference type="Proteomes" id="UP001209885"/>
    </source>
</evidence>
<organism evidence="15 16">
    <name type="scientific">Mangrovivirga halotolerans</name>
    <dbReference type="NCBI Taxonomy" id="2993936"/>
    <lineage>
        <taxon>Bacteria</taxon>
        <taxon>Pseudomonadati</taxon>
        <taxon>Bacteroidota</taxon>
        <taxon>Cytophagia</taxon>
        <taxon>Cytophagales</taxon>
        <taxon>Mangrovivirgaceae</taxon>
        <taxon>Mangrovivirga</taxon>
    </lineage>
</organism>
<dbReference type="Proteomes" id="UP001209885">
    <property type="component" value="Unassembled WGS sequence"/>
</dbReference>
<keyword evidence="3" id="KW-0444">Lipid biosynthesis</keyword>
<feature type="transmembrane region" description="Helical" evidence="13">
    <location>
        <begin position="6"/>
        <end position="26"/>
    </location>
</feature>
<evidence type="ECO:0000256" key="4">
    <source>
        <dbReference type="ARBA" id="ARBA00022679"/>
    </source>
</evidence>
<evidence type="ECO:0000256" key="1">
    <source>
        <dbReference type="ARBA" id="ARBA00004651"/>
    </source>
</evidence>
<evidence type="ECO:0000256" key="10">
    <source>
        <dbReference type="ARBA" id="ARBA00023209"/>
    </source>
</evidence>
<proteinExistence type="predicted"/>
<keyword evidence="16" id="KW-1185">Reference proteome</keyword>
<dbReference type="InterPro" id="IPR001736">
    <property type="entry name" value="PLipase_D/transphosphatidylase"/>
</dbReference>
<evidence type="ECO:0000256" key="7">
    <source>
        <dbReference type="ARBA" id="ARBA00022989"/>
    </source>
</evidence>
<evidence type="ECO:0000256" key="12">
    <source>
        <dbReference type="NCBIfam" id="TIGR04265"/>
    </source>
</evidence>
<dbReference type="InterPro" id="IPR025202">
    <property type="entry name" value="PLD-like_dom"/>
</dbReference>
<accession>A0ABT3RRD5</accession>
<evidence type="ECO:0000256" key="2">
    <source>
        <dbReference type="ARBA" id="ARBA00022475"/>
    </source>
</evidence>
<keyword evidence="5 13" id="KW-0812">Transmembrane</keyword>
<dbReference type="CDD" id="cd09110">
    <property type="entry name" value="PLDc_CLS_1"/>
    <property type="match status" value="1"/>
</dbReference>
<name>A0ABT3RRD5_9BACT</name>
<evidence type="ECO:0000313" key="15">
    <source>
        <dbReference type="EMBL" id="MCX2744151.1"/>
    </source>
</evidence>
<dbReference type="PANTHER" id="PTHR21248:SF22">
    <property type="entry name" value="PHOSPHOLIPASE D"/>
    <property type="match status" value="1"/>
</dbReference>
<keyword evidence="2" id="KW-1003">Cell membrane</keyword>
<evidence type="ECO:0000256" key="6">
    <source>
        <dbReference type="ARBA" id="ARBA00022737"/>
    </source>
</evidence>
<feature type="domain" description="PLD phosphodiesterase" evidence="14">
    <location>
        <begin position="217"/>
        <end position="244"/>
    </location>
</feature>
<gene>
    <name evidence="15" type="primary">cls</name>
    <name evidence="15" type="ORF">OO013_09755</name>
</gene>
<dbReference type="InterPro" id="IPR027379">
    <property type="entry name" value="CLS_N"/>
</dbReference>
<keyword evidence="7 13" id="KW-1133">Transmembrane helix</keyword>
<feature type="domain" description="PLD phosphodiesterase" evidence="14">
    <location>
        <begin position="401"/>
        <end position="428"/>
    </location>
</feature>
<evidence type="ECO:0000256" key="11">
    <source>
        <dbReference type="ARBA" id="ARBA00023264"/>
    </source>
</evidence>
<dbReference type="EMBL" id="JAPFQN010000005">
    <property type="protein sequence ID" value="MCX2744151.1"/>
    <property type="molecule type" value="Genomic_DNA"/>
</dbReference>
<dbReference type="PROSITE" id="PS50035">
    <property type="entry name" value="PLD"/>
    <property type="match status" value="2"/>
</dbReference>
<keyword evidence="6" id="KW-0677">Repeat</keyword>
<keyword evidence="10" id="KW-0594">Phospholipid biosynthesis</keyword>
<dbReference type="RefSeq" id="WP_266056617.1">
    <property type="nucleotide sequence ID" value="NZ_JAPFQN010000005.1"/>
</dbReference>
<dbReference type="EC" id="2.7.8.-" evidence="12"/>
<evidence type="ECO:0000256" key="13">
    <source>
        <dbReference type="SAM" id="Phobius"/>
    </source>
</evidence>
<protein>
    <recommendedName>
        <fullName evidence="12">Cardiolipin synthase</fullName>
        <ecNumber evidence="12">2.7.8.-</ecNumber>
    </recommendedName>
</protein>
<dbReference type="SMART" id="SM00155">
    <property type="entry name" value="PLDc"/>
    <property type="match status" value="2"/>
</dbReference>
<evidence type="ECO:0000256" key="8">
    <source>
        <dbReference type="ARBA" id="ARBA00023098"/>
    </source>
</evidence>
<dbReference type="Gene3D" id="3.30.870.10">
    <property type="entry name" value="Endonuclease Chain A"/>
    <property type="match status" value="2"/>
</dbReference>
<dbReference type="Pfam" id="PF13396">
    <property type="entry name" value="PLDc_N"/>
    <property type="match status" value="1"/>
</dbReference>
<evidence type="ECO:0000259" key="14">
    <source>
        <dbReference type="PROSITE" id="PS50035"/>
    </source>
</evidence>
<dbReference type="SUPFAM" id="SSF56024">
    <property type="entry name" value="Phospholipase D/nuclease"/>
    <property type="match status" value="2"/>
</dbReference>
<dbReference type="Pfam" id="PF13091">
    <property type="entry name" value="PLDc_2"/>
    <property type="match status" value="2"/>
</dbReference>
<keyword evidence="9 13" id="KW-0472">Membrane</keyword>
<keyword evidence="4" id="KW-0808">Transferase</keyword>
<dbReference type="NCBIfam" id="TIGR04265">
    <property type="entry name" value="bac_cardiolipin"/>
    <property type="match status" value="1"/>
</dbReference>
<evidence type="ECO:0000256" key="9">
    <source>
        <dbReference type="ARBA" id="ARBA00023136"/>
    </source>
</evidence>
<sequence length="488" mass="56492">MNSILIYLAIFIYLFAIVYTIIKILLSTPSTSKTLGYLLLVIIIPLFGMIFYYAFGQNLRHRRSLSKTRVIQAEFDKNYKTKLIDRTQTYLEESGDDFDQMSELVRFLHKVGNEYLSKNTIKLLINGEEKFPDVLKELNKASKTIHMEYYDWENDTRGNQIKDILLNKVKEGVIVRVIYDDYASRKIKPNIIKELKGGGVLVFPQIKIQLAAFANRVNHRDHRKLIIIDSYTAFIGGINISDRYDNSIPTGLFWRDTHARFRGPIALNIQRHFIISWNACQEEENLSFSEVLFQDSIIDQKEQDTTTVLSQVCAGGPIYLNSNIMMTYFRVFTMARDKLYVTNPYFIPNESIINALKEAAFSGVDVRVLVPEKSDSAIVGAASRYYFEDLLYSGVRIFLYKKGFVHAKTVTSDGIVSVIGTANMDIRSFDLNFEIMSVNYSREFANRMEQMFFNDLEDCDELTLEMWDNLSVFKKLWYSFARLMSAFL</sequence>
<dbReference type="InterPro" id="IPR022924">
    <property type="entry name" value="Cardiolipin_synthase"/>
</dbReference>
<comment type="caution">
    <text evidence="15">The sequence shown here is derived from an EMBL/GenBank/DDBJ whole genome shotgun (WGS) entry which is preliminary data.</text>
</comment>
<comment type="subcellular location">
    <subcellularLocation>
        <location evidence="1">Cell membrane</location>
        <topology evidence="1">Multi-pass membrane protein</topology>
    </subcellularLocation>
</comment>